<feature type="region of interest" description="Disordered" evidence="1">
    <location>
        <begin position="114"/>
        <end position="137"/>
    </location>
</feature>
<protein>
    <recommendedName>
        <fullName evidence="3">Reverse transcriptase domain-containing protein</fullName>
    </recommendedName>
</protein>
<dbReference type="InterPro" id="IPR043128">
    <property type="entry name" value="Rev_trsase/Diguanyl_cyclase"/>
</dbReference>
<dbReference type="STRING" id="157072.A0A024TS63"/>
<gene>
    <name evidence="2" type="ORF">H310_10198</name>
</gene>
<dbReference type="Gene3D" id="3.10.10.10">
    <property type="entry name" value="HIV Type 1 Reverse Transcriptase, subunit A, domain 1"/>
    <property type="match status" value="1"/>
</dbReference>
<name>A0A024TS63_9STRA</name>
<evidence type="ECO:0000313" key="2">
    <source>
        <dbReference type="EMBL" id="ETV96446.1"/>
    </source>
</evidence>
<dbReference type="VEuPathDB" id="FungiDB:H310_10198"/>
<reference evidence="2" key="1">
    <citation type="submission" date="2013-12" db="EMBL/GenBank/DDBJ databases">
        <title>The Genome Sequence of Aphanomyces invadans NJM9701.</title>
        <authorList>
            <consortium name="The Broad Institute Genomics Platform"/>
            <person name="Russ C."/>
            <person name="Tyler B."/>
            <person name="van West P."/>
            <person name="Dieguez-Uribeondo J."/>
            <person name="Young S.K."/>
            <person name="Zeng Q."/>
            <person name="Gargeya S."/>
            <person name="Fitzgerald M."/>
            <person name="Abouelleil A."/>
            <person name="Alvarado L."/>
            <person name="Chapman S.B."/>
            <person name="Gainer-Dewar J."/>
            <person name="Goldberg J."/>
            <person name="Griggs A."/>
            <person name="Gujja S."/>
            <person name="Hansen M."/>
            <person name="Howarth C."/>
            <person name="Imamovic A."/>
            <person name="Ireland A."/>
            <person name="Larimer J."/>
            <person name="McCowan C."/>
            <person name="Murphy C."/>
            <person name="Pearson M."/>
            <person name="Poon T.W."/>
            <person name="Priest M."/>
            <person name="Roberts A."/>
            <person name="Saif S."/>
            <person name="Shea T."/>
            <person name="Sykes S."/>
            <person name="Wortman J."/>
            <person name="Nusbaum C."/>
            <person name="Birren B."/>
        </authorList>
    </citation>
    <scope>NUCLEOTIDE SEQUENCE [LARGE SCALE GENOMIC DNA]</scope>
    <source>
        <strain evidence="2">NJM9701</strain>
    </source>
</reference>
<proteinExistence type="predicted"/>
<sequence>MDSEGTINLERIESESRGSPRRSRSPERDEQAALPRARGRGQNRRVSAGRELRDESGPEPFRSPRGRQPVAAASWKRQNAWETPVAAPSAAGGALPVGALPVPATTGRHVEAPVFQPPTTPTPEQPATLGAPTGGAAPGAAGPGYEIDDDDMGRFEDRIVYNAPAIPHAPKLDGMTKEHCRLFMRKYNDYLEQAKQEAEVCEVLSAKINKAEKEGLPEVSSKKLTQFLRENIDVFRLEMVGDPPIKVEPLRVRVKPGAVPVKCGLRRYPPLYMEYLEGHVAELERAGLVYRNNRSRWACAPRIVPKDPGDYRMTFDSRPVNACTEPMPWPMPNLDAVLSILAGKSVYFSLDWMKGY</sequence>
<evidence type="ECO:0008006" key="3">
    <source>
        <dbReference type="Google" id="ProtNLM"/>
    </source>
</evidence>
<evidence type="ECO:0000256" key="1">
    <source>
        <dbReference type="SAM" id="MobiDB-lite"/>
    </source>
</evidence>
<dbReference type="EMBL" id="KI913976">
    <property type="protein sequence ID" value="ETV96446.1"/>
    <property type="molecule type" value="Genomic_DNA"/>
</dbReference>
<dbReference type="InterPro" id="IPR043502">
    <property type="entry name" value="DNA/RNA_pol_sf"/>
</dbReference>
<dbReference type="Gene3D" id="3.30.70.270">
    <property type="match status" value="1"/>
</dbReference>
<dbReference type="PANTHER" id="PTHR33064:SF37">
    <property type="entry name" value="RIBONUCLEASE H"/>
    <property type="match status" value="1"/>
</dbReference>
<dbReference type="GeneID" id="20087248"/>
<feature type="compositionally biased region" description="Pro residues" evidence="1">
    <location>
        <begin position="115"/>
        <end position="124"/>
    </location>
</feature>
<dbReference type="SUPFAM" id="SSF56672">
    <property type="entry name" value="DNA/RNA polymerases"/>
    <property type="match status" value="1"/>
</dbReference>
<dbReference type="InterPro" id="IPR051320">
    <property type="entry name" value="Viral_Replic_Matur_Polypro"/>
</dbReference>
<accession>A0A024TS63</accession>
<dbReference type="AlphaFoldDB" id="A0A024TS63"/>
<dbReference type="eggNOG" id="KOG0017">
    <property type="taxonomic scope" value="Eukaryota"/>
</dbReference>
<feature type="compositionally biased region" description="Basic and acidic residues" evidence="1">
    <location>
        <begin position="10"/>
        <end position="31"/>
    </location>
</feature>
<dbReference type="OrthoDB" id="121517at2759"/>
<organism evidence="2">
    <name type="scientific">Aphanomyces invadans</name>
    <dbReference type="NCBI Taxonomy" id="157072"/>
    <lineage>
        <taxon>Eukaryota</taxon>
        <taxon>Sar</taxon>
        <taxon>Stramenopiles</taxon>
        <taxon>Oomycota</taxon>
        <taxon>Saprolegniomycetes</taxon>
        <taxon>Saprolegniales</taxon>
        <taxon>Verrucalvaceae</taxon>
        <taxon>Aphanomyces</taxon>
    </lineage>
</organism>
<dbReference type="RefSeq" id="XP_008874709.1">
    <property type="nucleotide sequence ID" value="XM_008876487.1"/>
</dbReference>
<dbReference type="PANTHER" id="PTHR33064">
    <property type="entry name" value="POL PROTEIN"/>
    <property type="match status" value="1"/>
</dbReference>
<feature type="region of interest" description="Disordered" evidence="1">
    <location>
        <begin position="1"/>
        <end position="78"/>
    </location>
</feature>